<dbReference type="EMBL" id="MH830339">
    <property type="protein sequence ID" value="AYJ73180.1"/>
    <property type="molecule type" value="Genomic_DNA"/>
</dbReference>
<accession>A0A3B8DJ60</accession>
<reference evidence="2" key="1">
    <citation type="submission" date="2018-09" db="EMBL/GenBank/DDBJ databases">
        <title>Complete genome of Proteus mirabilis phage Stubb.</title>
        <authorList>
            <person name="Bourgeois T.A."/>
            <person name="Lessor L."/>
            <person name="O'Leary C.J."/>
            <person name="Liu M."/>
        </authorList>
    </citation>
    <scope>NUCLEOTIDE SEQUENCE [LARGE SCALE GENOMIC DNA]</scope>
</reference>
<name>A0A3B8DJ60_9CAUD</name>
<protein>
    <submittedName>
        <fullName evidence="1">Uncharacterized protein</fullName>
    </submittedName>
</protein>
<gene>
    <name evidence="1" type="ORF">CPT_Stubb_040</name>
</gene>
<dbReference type="Proteomes" id="UP000269143">
    <property type="component" value="Segment"/>
</dbReference>
<keyword evidence="2" id="KW-1185">Reference proteome</keyword>
<evidence type="ECO:0000313" key="2">
    <source>
        <dbReference type="Proteomes" id="UP000269143"/>
    </source>
</evidence>
<proteinExistence type="predicted"/>
<sequence>MRSKFGVKIRPLGAPSWINWYASIAELEKAIKDIDVAYTVYLCTPKKDQTWKRGIK</sequence>
<evidence type="ECO:0000313" key="1">
    <source>
        <dbReference type="EMBL" id="AYJ73180.1"/>
    </source>
</evidence>
<organism evidence="1 2">
    <name type="scientific">Proteus phage Stubb</name>
    <dbReference type="NCBI Taxonomy" id="2315597"/>
    <lineage>
        <taxon>Viruses</taxon>
        <taxon>Duplodnaviria</taxon>
        <taxon>Heunggongvirae</taxon>
        <taxon>Uroviricota</taxon>
        <taxon>Caudoviricetes</taxon>
        <taxon>Demerecviridae</taxon>
        <taxon>Novosibvirus</taxon>
        <taxon>Novosibvirus stubb</taxon>
    </lineage>
</organism>